<feature type="transmembrane region" description="Helical" evidence="8">
    <location>
        <begin position="102"/>
        <end position="124"/>
    </location>
</feature>
<evidence type="ECO:0000256" key="1">
    <source>
        <dbReference type="ARBA" id="ARBA00004651"/>
    </source>
</evidence>
<keyword evidence="3" id="KW-0050">Antiport</keyword>
<evidence type="ECO:0000256" key="6">
    <source>
        <dbReference type="ARBA" id="ARBA00023065"/>
    </source>
</evidence>
<evidence type="ECO:0000313" key="10">
    <source>
        <dbReference type="EMBL" id="QLC50397.1"/>
    </source>
</evidence>
<keyword evidence="7 8" id="KW-0472">Membrane</keyword>
<dbReference type="EMBL" id="CP058215">
    <property type="protein sequence ID" value="QLC50397.1"/>
    <property type="molecule type" value="Genomic_DNA"/>
</dbReference>
<feature type="domain" description="Cation/H+ exchanger transmembrane" evidence="9">
    <location>
        <begin position="23"/>
        <end position="409"/>
    </location>
</feature>
<dbReference type="PANTHER" id="PTHR32507">
    <property type="entry name" value="NA(+)/H(+) ANTIPORTER 1"/>
    <property type="match status" value="1"/>
</dbReference>
<keyword evidence="4 8" id="KW-0812">Transmembrane</keyword>
<feature type="transmembrane region" description="Helical" evidence="8">
    <location>
        <begin position="387"/>
        <end position="405"/>
    </location>
</feature>
<protein>
    <submittedName>
        <fullName evidence="10">Cation:proton antiporter</fullName>
    </submittedName>
</protein>
<feature type="transmembrane region" description="Helical" evidence="8">
    <location>
        <begin position="323"/>
        <end position="345"/>
    </location>
</feature>
<feature type="transmembrane region" description="Helical" evidence="8">
    <location>
        <begin position="237"/>
        <end position="255"/>
    </location>
</feature>
<proteinExistence type="predicted"/>
<dbReference type="OrthoDB" id="157118at2157"/>
<evidence type="ECO:0000256" key="2">
    <source>
        <dbReference type="ARBA" id="ARBA00022448"/>
    </source>
</evidence>
<keyword evidence="11" id="KW-1185">Reference proteome</keyword>
<dbReference type="GeneID" id="55821845"/>
<name>A0A7D5E9E8_9EURY</name>
<evidence type="ECO:0000256" key="7">
    <source>
        <dbReference type="ARBA" id="ARBA00023136"/>
    </source>
</evidence>
<dbReference type="GO" id="GO:0005886">
    <property type="term" value="C:plasma membrane"/>
    <property type="evidence" value="ECO:0007669"/>
    <property type="project" value="UniProtKB-SubCell"/>
</dbReference>
<feature type="transmembrane region" description="Helical" evidence="8">
    <location>
        <begin position="357"/>
        <end position="375"/>
    </location>
</feature>
<keyword evidence="5 8" id="KW-1133">Transmembrane helix</keyword>
<accession>A0A7D5E9E8</accession>
<dbReference type="Proteomes" id="UP000509594">
    <property type="component" value="Chromosome"/>
</dbReference>
<comment type="subcellular location">
    <subcellularLocation>
        <location evidence="1">Cell membrane</location>
        <topology evidence="1">Multi-pass membrane protein</topology>
    </subcellularLocation>
</comment>
<dbReference type="PANTHER" id="PTHR32507:SF8">
    <property type="entry name" value="CNH1P"/>
    <property type="match status" value="1"/>
</dbReference>
<evidence type="ECO:0000256" key="8">
    <source>
        <dbReference type="SAM" id="Phobius"/>
    </source>
</evidence>
<evidence type="ECO:0000313" key="11">
    <source>
        <dbReference type="Proteomes" id="UP000509594"/>
    </source>
</evidence>
<gene>
    <name evidence="10" type="ORF">HWN40_09180</name>
</gene>
<keyword evidence="2" id="KW-0813">Transport</keyword>
<dbReference type="GO" id="GO:0015297">
    <property type="term" value="F:antiporter activity"/>
    <property type="evidence" value="ECO:0007669"/>
    <property type="project" value="UniProtKB-KW"/>
</dbReference>
<dbReference type="RefSeq" id="WP_176965453.1">
    <property type="nucleotide sequence ID" value="NZ_CP058215.1"/>
</dbReference>
<evidence type="ECO:0000256" key="5">
    <source>
        <dbReference type="ARBA" id="ARBA00022989"/>
    </source>
</evidence>
<feature type="transmembrane region" description="Helical" evidence="8">
    <location>
        <begin position="206"/>
        <end position="225"/>
    </location>
</feature>
<feature type="transmembrane region" description="Helical" evidence="8">
    <location>
        <begin position="42"/>
        <end position="61"/>
    </location>
</feature>
<dbReference type="GO" id="GO:1902600">
    <property type="term" value="P:proton transmembrane transport"/>
    <property type="evidence" value="ECO:0007669"/>
    <property type="project" value="InterPro"/>
</dbReference>
<reference evidence="10 11" key="1">
    <citation type="submission" date="2020-06" db="EMBL/GenBank/DDBJ databases">
        <title>Methanolobus halotolerans sp. nov., isolated from a saline lake Tus in Siberia.</title>
        <authorList>
            <person name="Shen Y."/>
            <person name="Chen S.-C."/>
            <person name="Lai M.-C."/>
            <person name="Huang H.-H."/>
            <person name="Chiu H.-H."/>
            <person name="Tang S.-L."/>
            <person name="Rogozin D.Y."/>
            <person name="Degermendzhy A.G."/>
        </authorList>
    </citation>
    <scope>NUCLEOTIDE SEQUENCE [LARGE SCALE GENOMIC DNA]</scope>
    <source>
        <strain evidence="10 11">DSM 21339</strain>
    </source>
</reference>
<feature type="transmembrane region" description="Helical" evidence="8">
    <location>
        <begin position="299"/>
        <end position="317"/>
    </location>
</feature>
<keyword evidence="6" id="KW-0406">Ion transport</keyword>
<evidence type="ECO:0000256" key="4">
    <source>
        <dbReference type="ARBA" id="ARBA00022692"/>
    </source>
</evidence>
<dbReference type="InterPro" id="IPR006153">
    <property type="entry name" value="Cation/H_exchanger_TM"/>
</dbReference>
<organism evidence="10 11">
    <name type="scientific">Methanolobus zinderi</name>
    <dbReference type="NCBI Taxonomy" id="536044"/>
    <lineage>
        <taxon>Archaea</taxon>
        <taxon>Methanobacteriati</taxon>
        <taxon>Methanobacteriota</taxon>
        <taxon>Stenosarchaea group</taxon>
        <taxon>Methanomicrobia</taxon>
        <taxon>Methanosarcinales</taxon>
        <taxon>Methanosarcinaceae</taxon>
        <taxon>Methanolobus</taxon>
    </lineage>
</organism>
<dbReference type="KEGG" id="mzi:HWN40_09180"/>
<dbReference type="Pfam" id="PF00999">
    <property type="entry name" value="Na_H_Exchanger"/>
    <property type="match status" value="1"/>
</dbReference>
<dbReference type="AlphaFoldDB" id="A0A7D5E9E8"/>
<sequence length="415" mass="45926">MGLIEVFSPDIYDVILFYLGIVILIAVLFPRFLSDYIITEPVVYLLIAVAVFSIFPVSPLPHLGEAPVLGKRLTEMGVIISLTAAGLKLTRPFSWHSWRYAARLLIITMPLTIALIALLGWRFLGLAPATAVLLGAVLAPTDPVLASDIQTTPPQSEDHSNTRLALTTEAGLNDGLAFPFTNMAIAMVLVGSSPSLWFADWLIMDFFYRIIVATLIGLATGWLLAKIIFNCPKPECHSSAISVGLLTISLTLLPYGLAEIFNSYGFITVFVAACAFRYQETTHEHLNVLHDFSEEIERTLIVILFTILGIYISHGFINDFQWYMLPAALLIIMVIRPLTGLIGLAGTELRRSRKYIISFYGIRGIGSIYYLLYAFDHAGFEQSREALAIVTTVIVLSVFIHGLSARPVMDRWAPE</sequence>
<evidence type="ECO:0000256" key="3">
    <source>
        <dbReference type="ARBA" id="ARBA00022449"/>
    </source>
</evidence>
<feature type="transmembrane region" description="Helical" evidence="8">
    <location>
        <begin position="12"/>
        <end position="30"/>
    </location>
</feature>
<evidence type="ECO:0000259" key="9">
    <source>
        <dbReference type="Pfam" id="PF00999"/>
    </source>
</evidence>
<feature type="transmembrane region" description="Helical" evidence="8">
    <location>
        <begin position="73"/>
        <end position="90"/>
    </location>
</feature>